<dbReference type="PANTHER" id="PTHR38834">
    <property type="entry name" value="PERIPLASMIC SUBSTRATE BINDING PROTEIN FAMILY 3"/>
    <property type="match status" value="1"/>
</dbReference>
<dbReference type="Pfam" id="PF00497">
    <property type="entry name" value="SBP_bac_3"/>
    <property type="match status" value="1"/>
</dbReference>
<keyword evidence="1" id="KW-0732">Signal</keyword>
<evidence type="ECO:0000256" key="1">
    <source>
        <dbReference type="SAM" id="SignalP"/>
    </source>
</evidence>
<dbReference type="AlphaFoldDB" id="A0A1I3KNV1"/>
<accession>A0A1I3KNV1</accession>
<dbReference type="InterPro" id="IPR001638">
    <property type="entry name" value="Solute-binding_3/MltF_N"/>
</dbReference>
<sequence>MLNKTIRRLAFTLLPLFAGTAQAANMVQILTQNYPPFSMSANGKNFEREEGIEGIDKEVVVELFKRAEIPYQMTLRFPWSRLQEMAEKQPDFAVYSLSRSADREPRFKWVGPLSEIQLVLLKMPGNPITLNNLDDARKYSIGSVAGTSVSQYLAKRNFPVKNILGGAPGKLQAGEFDLWATTNPAGNYESRKAGVGKLEVAFSISSRQLYLALNKDTPDDVVEKLQSTLDQMRKEGFIDQVAARYLNN</sequence>
<dbReference type="Proteomes" id="UP000183018">
    <property type="component" value="Unassembled WGS sequence"/>
</dbReference>
<dbReference type="SMART" id="SM00062">
    <property type="entry name" value="PBPb"/>
    <property type="match status" value="1"/>
</dbReference>
<keyword evidence="4" id="KW-1185">Reference proteome</keyword>
<evidence type="ECO:0000313" key="3">
    <source>
        <dbReference type="EMBL" id="SFI74193.1"/>
    </source>
</evidence>
<gene>
    <name evidence="3" type="ORF">SAMN05216602_2623</name>
</gene>
<evidence type="ECO:0000259" key="2">
    <source>
        <dbReference type="SMART" id="SM00062"/>
    </source>
</evidence>
<dbReference type="SUPFAM" id="SSF53850">
    <property type="entry name" value="Periplasmic binding protein-like II"/>
    <property type="match status" value="1"/>
</dbReference>
<organism evidence="3 4">
    <name type="scientific">Phytopseudomonas argentinensis</name>
    <dbReference type="NCBI Taxonomy" id="289370"/>
    <lineage>
        <taxon>Bacteria</taxon>
        <taxon>Pseudomonadati</taxon>
        <taxon>Pseudomonadota</taxon>
        <taxon>Gammaproteobacteria</taxon>
        <taxon>Pseudomonadales</taxon>
        <taxon>Pseudomonadaceae</taxon>
        <taxon>Phytopseudomonas</taxon>
    </lineage>
</organism>
<dbReference type="OrthoDB" id="8587856at2"/>
<reference evidence="4" key="1">
    <citation type="submission" date="2016-10" db="EMBL/GenBank/DDBJ databases">
        <authorList>
            <person name="Varghese N."/>
            <person name="Submissions S."/>
        </authorList>
    </citation>
    <scope>NUCLEOTIDE SEQUENCE [LARGE SCALE GENOMIC DNA]</scope>
    <source>
        <strain evidence="4">LMG 22563</strain>
    </source>
</reference>
<dbReference type="Gene3D" id="3.40.190.10">
    <property type="entry name" value="Periplasmic binding protein-like II"/>
    <property type="match status" value="2"/>
</dbReference>
<evidence type="ECO:0000313" key="4">
    <source>
        <dbReference type="Proteomes" id="UP000183018"/>
    </source>
</evidence>
<feature type="signal peptide" evidence="1">
    <location>
        <begin position="1"/>
        <end position="23"/>
    </location>
</feature>
<dbReference type="RefSeq" id="WP_139225446.1">
    <property type="nucleotide sequence ID" value="NZ_FORC01000002.1"/>
</dbReference>
<feature type="domain" description="Solute-binding protein family 3/N-terminal" evidence="2">
    <location>
        <begin position="26"/>
        <end position="248"/>
    </location>
</feature>
<protein>
    <submittedName>
        <fullName evidence="3">Amino acid ABC transporter substrate-binding protein, PAAT family</fullName>
    </submittedName>
</protein>
<dbReference type="PANTHER" id="PTHR38834:SF3">
    <property type="entry name" value="SOLUTE-BINDING PROTEIN FAMILY 3_N-TERMINAL DOMAIN-CONTAINING PROTEIN"/>
    <property type="match status" value="1"/>
</dbReference>
<dbReference type="STRING" id="289370.SAMN05216602_2623"/>
<feature type="chain" id="PRO_5044372979" evidence="1">
    <location>
        <begin position="24"/>
        <end position="248"/>
    </location>
</feature>
<name>A0A1I3KNV1_9GAMM</name>
<dbReference type="EMBL" id="FORC01000002">
    <property type="protein sequence ID" value="SFI74193.1"/>
    <property type="molecule type" value="Genomic_DNA"/>
</dbReference>
<proteinExistence type="predicted"/>